<protein>
    <submittedName>
        <fullName evidence="1">Uncharacterized protein</fullName>
    </submittedName>
</protein>
<sequence length="438" mass="50623">MEFSLEKISERIHFGKTKEYFAEVLSSYQNENYRSSIVMLWSVAVCDIVYKLQHLVDLYEDASASVILTELTALQNSDPKSSAWEIKLVDDVYGKTNLIDGAEYENLRYLQKQRHLSAHPVLNNESELHTPNKETVRALLRNTLEGLLIKPPFYTQKIFDELIADVSDNTEALNTAKKVKRYVESRYLNRLTSDVELQIYRSLWKFVFKLENEDCGKNRKINLQVLDVIGQRNIGRLRQFIDGEKDYYSNIAGNGSPVAYLVFYLSQNHDLYGALSEDARLKVQHCIESDSAGKTLGWFVKGSLSKHFEDLIEWIESEEYPVFKEGQWDALLQINDSEEWQEMFCKAVGAYYAVSKSFDEADSRFRDALQSRIHLFSLVAINYLLGKIEANTQVYRRGLASIDHPKLIKRALELDENFDFSPYPYFEKIVEEGEVVDG</sequence>
<reference evidence="2" key="1">
    <citation type="journal article" date="2019" name="Int. J. Syst. Evol. Microbiol.">
        <title>The Global Catalogue of Microorganisms (GCM) 10K type strain sequencing project: providing services to taxonomists for standard genome sequencing and annotation.</title>
        <authorList>
            <consortium name="The Broad Institute Genomics Platform"/>
            <consortium name="The Broad Institute Genome Sequencing Center for Infectious Disease"/>
            <person name="Wu L."/>
            <person name="Ma J."/>
        </authorList>
    </citation>
    <scope>NUCLEOTIDE SEQUENCE [LARGE SCALE GENOMIC DNA]</scope>
    <source>
        <strain evidence="2">JCM 17304</strain>
    </source>
</reference>
<dbReference type="EMBL" id="BAABDM010000013">
    <property type="protein sequence ID" value="GAA4106303.1"/>
    <property type="molecule type" value="Genomic_DNA"/>
</dbReference>
<dbReference type="Proteomes" id="UP001500392">
    <property type="component" value="Unassembled WGS sequence"/>
</dbReference>
<dbReference type="RefSeq" id="WP_344938870.1">
    <property type="nucleotide sequence ID" value="NZ_BAABDM010000013.1"/>
</dbReference>
<evidence type="ECO:0000313" key="1">
    <source>
        <dbReference type="EMBL" id="GAA4106303.1"/>
    </source>
</evidence>
<gene>
    <name evidence="1" type="ORF">GCM10022414_36730</name>
</gene>
<proteinExistence type="predicted"/>
<organism evidence="1 2">
    <name type="scientific">Zhongshania borealis</name>
    <dbReference type="NCBI Taxonomy" id="889488"/>
    <lineage>
        <taxon>Bacteria</taxon>
        <taxon>Pseudomonadati</taxon>
        <taxon>Pseudomonadota</taxon>
        <taxon>Gammaproteobacteria</taxon>
        <taxon>Cellvibrionales</taxon>
        <taxon>Spongiibacteraceae</taxon>
        <taxon>Zhongshania</taxon>
    </lineage>
</organism>
<keyword evidence="2" id="KW-1185">Reference proteome</keyword>
<accession>A0ABP7X735</accession>
<name>A0ABP7X735_9GAMM</name>
<comment type="caution">
    <text evidence="1">The sequence shown here is derived from an EMBL/GenBank/DDBJ whole genome shotgun (WGS) entry which is preliminary data.</text>
</comment>
<evidence type="ECO:0000313" key="2">
    <source>
        <dbReference type="Proteomes" id="UP001500392"/>
    </source>
</evidence>